<name>A0AB34K237_PRYPA</name>
<sequence>MAPLLAADGAAWEMVADAQADPYPGSAGPPAQDRRPTRREGTDAERQRRRRLQFEALQRLELSHLPLRMQEHVERSYLQAQRTRKSASPTAGTRRPASAPVKAEGSVVRAEHDASTGATSPDPPARAAAWGAVTARGAGGARVATGWRTNSILEVQNDTLAASNAGLLGRLAQLNAELALLKRDNVALRRQIKGSPQPLPAGLEAVVGRVITQSVAGLKKEEDEATVQPWTIAGWLRSIGVVEMISSHLCKRLRVASKDPRLERLFIAALGNLANAADCTPSLQSVVSRRELLVWLLREIPIVEEMADAMDKAATRLAQESAEREQAAEARRCDAGSGASTAYVVDASRDESDRREDLSRSAKEKLMAEGPRALAVFQDESCVGARFDDGLEGIIGRGDADTMRGLHNEHALQPDSMAYFDSAAHGVRTSSLIEYCFVCEPSPERLSELGLRSWPPTSLPRSPLKLSDVDEALQPVNRALAAGSHASFTREHFFALRLYTGPMFVKYKAVLRGLWPTAAAGAYGLEQLCMGNSYPTTLHAINDGIRHLSRLTMVSRVFLPLADGWLPPSFYSRGDAAAHRSGVECGCLTATTDYQAAREAAVRSEQRTLLELRMGSSDRGAHLAWLAQFDDFTDALTFPPFTSVELPRLAAKGATAHPHRIDGAVVVLELPVSTRVSQRALPQSGRLGVTPQDSLPVLRAKLADSRWEWLSMISPPPNADVLTPRAYRTTGEIMLCNDGTVSRSWPVYDDILNTHLENVEGRWTLEWNEDGQLQVVCSHLFVSRDAHRVTLDATLTHFTSSSTLDMGRRVSPLPGIPEILRLSAQAPVHAERVDDPPEVSRSEVIRNLLVSSRWDWLSDGANKRGEIELNEDGIMKASWGKSTRWKVECTEDGKVLIVCPRFQLSLDDALETFQCSTKGEKGVRTTPIQGELPPVEPADLMANESRFFSAGQHIHKGPPASQYHLSHHMFNSMTALPPPALMFAKDPRGGIQNVLRSSANSFE</sequence>
<evidence type="ECO:0000313" key="3">
    <source>
        <dbReference type="EMBL" id="KAL1526975.1"/>
    </source>
</evidence>
<proteinExistence type="predicted"/>
<dbReference type="AlphaFoldDB" id="A0AB34K237"/>
<dbReference type="EMBL" id="JBGBPQ010000003">
    <property type="protein sequence ID" value="KAL1526975.1"/>
    <property type="molecule type" value="Genomic_DNA"/>
</dbReference>
<feature type="region of interest" description="Disordered" evidence="2">
    <location>
        <begin position="16"/>
        <end position="51"/>
    </location>
</feature>
<keyword evidence="4" id="KW-1185">Reference proteome</keyword>
<gene>
    <name evidence="3" type="ORF">AB1Y20_015664</name>
</gene>
<evidence type="ECO:0000256" key="1">
    <source>
        <dbReference type="SAM" id="Coils"/>
    </source>
</evidence>
<feature type="compositionally biased region" description="Basic and acidic residues" evidence="2">
    <location>
        <begin position="32"/>
        <end position="46"/>
    </location>
</feature>
<protein>
    <submittedName>
        <fullName evidence="3">Uncharacterized protein</fullName>
    </submittedName>
</protein>
<organism evidence="3 4">
    <name type="scientific">Prymnesium parvum</name>
    <name type="common">Toxic golden alga</name>
    <dbReference type="NCBI Taxonomy" id="97485"/>
    <lineage>
        <taxon>Eukaryota</taxon>
        <taxon>Haptista</taxon>
        <taxon>Haptophyta</taxon>
        <taxon>Prymnesiophyceae</taxon>
        <taxon>Prymnesiales</taxon>
        <taxon>Prymnesiaceae</taxon>
        <taxon>Prymnesium</taxon>
    </lineage>
</organism>
<reference evidence="3 4" key="1">
    <citation type="journal article" date="2024" name="Science">
        <title>Giant polyketide synthase enzymes in the biosynthesis of giant marine polyether toxins.</title>
        <authorList>
            <person name="Fallon T.R."/>
            <person name="Shende V.V."/>
            <person name="Wierzbicki I.H."/>
            <person name="Pendleton A.L."/>
            <person name="Watervoot N.F."/>
            <person name="Auber R.P."/>
            <person name="Gonzalez D.J."/>
            <person name="Wisecaver J.H."/>
            <person name="Moore B.S."/>
        </authorList>
    </citation>
    <scope>NUCLEOTIDE SEQUENCE [LARGE SCALE GENOMIC DNA]</scope>
    <source>
        <strain evidence="3 4">12B1</strain>
    </source>
</reference>
<evidence type="ECO:0000256" key="2">
    <source>
        <dbReference type="SAM" id="MobiDB-lite"/>
    </source>
</evidence>
<feature type="compositionally biased region" description="Polar residues" evidence="2">
    <location>
        <begin position="78"/>
        <end position="91"/>
    </location>
</feature>
<feature type="region of interest" description="Disordered" evidence="2">
    <location>
        <begin position="76"/>
        <end position="126"/>
    </location>
</feature>
<dbReference type="Proteomes" id="UP001515480">
    <property type="component" value="Unassembled WGS sequence"/>
</dbReference>
<feature type="coiled-coil region" evidence="1">
    <location>
        <begin position="303"/>
        <end position="330"/>
    </location>
</feature>
<feature type="coiled-coil region" evidence="1">
    <location>
        <begin position="164"/>
        <end position="191"/>
    </location>
</feature>
<keyword evidence="1" id="KW-0175">Coiled coil</keyword>
<comment type="caution">
    <text evidence="3">The sequence shown here is derived from an EMBL/GenBank/DDBJ whole genome shotgun (WGS) entry which is preliminary data.</text>
</comment>
<evidence type="ECO:0000313" key="4">
    <source>
        <dbReference type="Proteomes" id="UP001515480"/>
    </source>
</evidence>
<accession>A0AB34K237</accession>